<feature type="transmembrane region" description="Helical" evidence="7">
    <location>
        <begin position="139"/>
        <end position="158"/>
    </location>
</feature>
<proteinExistence type="inferred from homology"/>
<comment type="caution">
    <text evidence="10">The sequence shown here is derived from an EMBL/GenBank/DDBJ whole genome shotgun (WGS) entry which is preliminary data.</text>
</comment>
<dbReference type="AlphaFoldDB" id="A0A930V157"/>
<evidence type="ECO:0000256" key="3">
    <source>
        <dbReference type="ARBA" id="ARBA00022475"/>
    </source>
</evidence>
<dbReference type="InterPro" id="IPR000515">
    <property type="entry name" value="MetI-like"/>
</dbReference>
<feature type="domain" description="ABC transmembrane type-1" evidence="9">
    <location>
        <begin position="98"/>
        <end position="278"/>
    </location>
</feature>
<evidence type="ECO:0000259" key="9">
    <source>
        <dbReference type="PROSITE" id="PS50928"/>
    </source>
</evidence>
<evidence type="ECO:0000256" key="2">
    <source>
        <dbReference type="ARBA" id="ARBA00022448"/>
    </source>
</evidence>
<gene>
    <name evidence="10" type="ORF">ISG29_09730</name>
</gene>
<evidence type="ECO:0000313" key="11">
    <source>
        <dbReference type="Proteomes" id="UP000656804"/>
    </source>
</evidence>
<feature type="region of interest" description="Disordered" evidence="8">
    <location>
        <begin position="1"/>
        <end position="28"/>
    </location>
</feature>
<keyword evidence="11" id="KW-1185">Reference proteome</keyword>
<comment type="similarity">
    <text evidence="7">Belongs to the binding-protein-dependent transport system permease family.</text>
</comment>
<evidence type="ECO:0000256" key="8">
    <source>
        <dbReference type="SAM" id="MobiDB-lite"/>
    </source>
</evidence>
<dbReference type="PROSITE" id="PS50928">
    <property type="entry name" value="ABC_TM1"/>
    <property type="match status" value="1"/>
</dbReference>
<evidence type="ECO:0000313" key="10">
    <source>
        <dbReference type="EMBL" id="MBF4161971.1"/>
    </source>
</evidence>
<feature type="transmembrane region" description="Helical" evidence="7">
    <location>
        <begin position="105"/>
        <end position="127"/>
    </location>
</feature>
<comment type="subcellular location">
    <subcellularLocation>
        <location evidence="1 7">Cell membrane</location>
        <topology evidence="1 7">Multi-pass membrane protein</topology>
    </subcellularLocation>
</comment>
<dbReference type="RefSeq" id="WP_194503211.1">
    <property type="nucleotide sequence ID" value="NZ_JADIVZ010000003.1"/>
</dbReference>
<evidence type="ECO:0000256" key="4">
    <source>
        <dbReference type="ARBA" id="ARBA00022692"/>
    </source>
</evidence>
<evidence type="ECO:0000256" key="5">
    <source>
        <dbReference type="ARBA" id="ARBA00022989"/>
    </source>
</evidence>
<feature type="transmembrane region" description="Helical" evidence="7">
    <location>
        <begin position="35"/>
        <end position="55"/>
    </location>
</feature>
<dbReference type="PANTHER" id="PTHR30151">
    <property type="entry name" value="ALKANE SULFONATE ABC TRANSPORTER-RELATED, MEMBRANE SUBUNIT"/>
    <property type="match status" value="1"/>
</dbReference>
<dbReference type="Pfam" id="PF00528">
    <property type="entry name" value="BPD_transp_1"/>
    <property type="match status" value="1"/>
</dbReference>
<sequence length="296" mass="30934">MSAAPPVAQVTPAGTSVPAGGRLPAQKKSRSLPRAIRFGLGLIVPTLIVGGWQLVVSAKLLPSALLPAPGKVIETFGLWLGIKDTPQMFYSGHLLGDVGATSQRVIVGFALATVMGVVVGTAIGVWTLADYLLTPTLRVLGPIPPPTWIPVVIVIVGIGQSANYTLTFLGALFPVVASTVTAVSGVNRELLRAGRMMGHGQLGLIAQVVIPGALPGIVGGLRIGLGLAWMMAVTSEMLAVHSGLGYTLWNAYNYFDYPAVFAAMILTGLCGLLSDVVLQLLTRKATEWHAETGVRR</sequence>
<keyword evidence="5 7" id="KW-1133">Transmembrane helix</keyword>
<dbReference type="InterPro" id="IPR035906">
    <property type="entry name" value="MetI-like_sf"/>
</dbReference>
<reference evidence="10" key="1">
    <citation type="submission" date="2020-11" db="EMBL/GenBank/DDBJ databases">
        <title>Nocardioides sp. CBS4Y-1, whole genome shotgun sequence.</title>
        <authorList>
            <person name="Tuo L."/>
        </authorList>
    </citation>
    <scope>NUCLEOTIDE SEQUENCE</scope>
    <source>
        <strain evidence="10">CBS4Y-1</strain>
    </source>
</reference>
<dbReference type="GO" id="GO:0055085">
    <property type="term" value="P:transmembrane transport"/>
    <property type="evidence" value="ECO:0007669"/>
    <property type="project" value="InterPro"/>
</dbReference>
<dbReference type="EMBL" id="JADIVZ010000003">
    <property type="protein sequence ID" value="MBF4161971.1"/>
    <property type="molecule type" value="Genomic_DNA"/>
</dbReference>
<keyword evidence="3" id="KW-1003">Cell membrane</keyword>
<feature type="transmembrane region" description="Helical" evidence="7">
    <location>
        <begin position="257"/>
        <end position="278"/>
    </location>
</feature>
<dbReference type="SUPFAM" id="SSF161098">
    <property type="entry name" value="MetI-like"/>
    <property type="match status" value="1"/>
</dbReference>
<dbReference type="PANTHER" id="PTHR30151:SF0">
    <property type="entry name" value="ABC TRANSPORTER PERMEASE PROTEIN MJ0413-RELATED"/>
    <property type="match status" value="1"/>
</dbReference>
<keyword evidence="6 7" id="KW-0472">Membrane</keyword>
<dbReference type="Gene3D" id="1.10.3720.10">
    <property type="entry name" value="MetI-like"/>
    <property type="match status" value="1"/>
</dbReference>
<feature type="transmembrane region" description="Helical" evidence="7">
    <location>
        <begin position="204"/>
        <end position="232"/>
    </location>
</feature>
<feature type="transmembrane region" description="Helical" evidence="7">
    <location>
        <begin position="164"/>
        <end position="183"/>
    </location>
</feature>
<dbReference type="GO" id="GO:0005886">
    <property type="term" value="C:plasma membrane"/>
    <property type="evidence" value="ECO:0007669"/>
    <property type="project" value="UniProtKB-SubCell"/>
</dbReference>
<organism evidence="10 11">
    <name type="scientific">Nocardioides acrostichi</name>
    <dbReference type="NCBI Taxonomy" id="2784339"/>
    <lineage>
        <taxon>Bacteria</taxon>
        <taxon>Bacillati</taxon>
        <taxon>Actinomycetota</taxon>
        <taxon>Actinomycetes</taxon>
        <taxon>Propionibacteriales</taxon>
        <taxon>Nocardioidaceae</taxon>
        <taxon>Nocardioides</taxon>
    </lineage>
</organism>
<accession>A0A930V157</accession>
<evidence type="ECO:0000256" key="6">
    <source>
        <dbReference type="ARBA" id="ARBA00023136"/>
    </source>
</evidence>
<keyword evidence="4 7" id="KW-0812">Transmembrane</keyword>
<protein>
    <submittedName>
        <fullName evidence="10">ABC transporter permease</fullName>
    </submittedName>
</protein>
<evidence type="ECO:0000256" key="1">
    <source>
        <dbReference type="ARBA" id="ARBA00004651"/>
    </source>
</evidence>
<dbReference type="Proteomes" id="UP000656804">
    <property type="component" value="Unassembled WGS sequence"/>
</dbReference>
<name>A0A930V157_9ACTN</name>
<evidence type="ECO:0000256" key="7">
    <source>
        <dbReference type="RuleBase" id="RU363032"/>
    </source>
</evidence>
<keyword evidence="2 7" id="KW-0813">Transport</keyword>
<dbReference type="CDD" id="cd06261">
    <property type="entry name" value="TM_PBP2"/>
    <property type="match status" value="1"/>
</dbReference>